<keyword evidence="8" id="KW-1185">Reference proteome</keyword>
<proteinExistence type="inferred from homology"/>
<dbReference type="GO" id="GO:0005840">
    <property type="term" value="C:ribosome"/>
    <property type="evidence" value="ECO:0007669"/>
    <property type="project" value="UniProtKB-KW"/>
</dbReference>
<dbReference type="GO" id="GO:0005739">
    <property type="term" value="C:mitochondrion"/>
    <property type="evidence" value="ECO:0007669"/>
    <property type="project" value="UniProtKB-SubCell"/>
</dbReference>
<sequence>MSNYAKYADLTKLTTEYARRMNRLSNRIFGEVVRPTNSKSMKVVKILSEQPRNLRRDIYAYYPRHVETGMLMRNLRTYGLYRDEHEDFKEEMDRLRALRGKTKYVRKPQKANEKE</sequence>
<accession>A0AAN7SCQ5</accession>
<evidence type="ECO:0000313" key="7">
    <source>
        <dbReference type="EMBL" id="KAK4874787.1"/>
    </source>
</evidence>
<dbReference type="InterPro" id="IPR013219">
    <property type="entry name" value="Ribosomal_mS33"/>
</dbReference>
<protein>
    <recommendedName>
        <fullName evidence="6">Small ribosomal subunit protein mS33</fullName>
    </recommendedName>
</protein>
<comment type="subcellular location">
    <subcellularLocation>
        <location evidence="1">Mitochondrion</location>
    </subcellularLocation>
</comment>
<evidence type="ECO:0000256" key="1">
    <source>
        <dbReference type="ARBA" id="ARBA00004173"/>
    </source>
</evidence>
<evidence type="ECO:0000256" key="6">
    <source>
        <dbReference type="ARBA" id="ARBA00035132"/>
    </source>
</evidence>
<name>A0AAN7SCQ5_9COLE</name>
<dbReference type="PANTHER" id="PTHR13362">
    <property type="entry name" value="MITOCHONDRIAL RIBOSOMAL PROTEIN S33"/>
    <property type="match status" value="1"/>
</dbReference>
<dbReference type="EMBL" id="JARPUR010000006">
    <property type="protein sequence ID" value="KAK4874787.1"/>
    <property type="molecule type" value="Genomic_DNA"/>
</dbReference>
<gene>
    <name evidence="7" type="ORF">RN001_014147</name>
</gene>
<dbReference type="PANTHER" id="PTHR13362:SF2">
    <property type="entry name" value="SMALL RIBOSOMAL SUBUNIT PROTEIN MS33"/>
    <property type="match status" value="1"/>
</dbReference>
<dbReference type="Pfam" id="PF08293">
    <property type="entry name" value="MRP-S33"/>
    <property type="match status" value="1"/>
</dbReference>
<keyword evidence="4" id="KW-0496">Mitochondrion</keyword>
<dbReference type="GO" id="GO:1990904">
    <property type="term" value="C:ribonucleoprotein complex"/>
    <property type="evidence" value="ECO:0007669"/>
    <property type="project" value="UniProtKB-KW"/>
</dbReference>
<reference evidence="8" key="1">
    <citation type="submission" date="2023-01" db="EMBL/GenBank/DDBJ databases">
        <title>Key to firefly adult light organ development and bioluminescence: homeobox transcription factors regulate luciferase expression and transportation to peroxisome.</title>
        <authorList>
            <person name="Fu X."/>
        </authorList>
    </citation>
    <scope>NUCLEOTIDE SEQUENCE [LARGE SCALE GENOMIC DNA]</scope>
</reference>
<organism evidence="7 8">
    <name type="scientific">Aquatica leii</name>
    <dbReference type="NCBI Taxonomy" id="1421715"/>
    <lineage>
        <taxon>Eukaryota</taxon>
        <taxon>Metazoa</taxon>
        <taxon>Ecdysozoa</taxon>
        <taxon>Arthropoda</taxon>
        <taxon>Hexapoda</taxon>
        <taxon>Insecta</taxon>
        <taxon>Pterygota</taxon>
        <taxon>Neoptera</taxon>
        <taxon>Endopterygota</taxon>
        <taxon>Coleoptera</taxon>
        <taxon>Polyphaga</taxon>
        <taxon>Elateriformia</taxon>
        <taxon>Elateroidea</taxon>
        <taxon>Lampyridae</taxon>
        <taxon>Luciolinae</taxon>
        <taxon>Aquatica</taxon>
    </lineage>
</organism>
<evidence type="ECO:0000256" key="3">
    <source>
        <dbReference type="ARBA" id="ARBA00022980"/>
    </source>
</evidence>
<comment type="caution">
    <text evidence="7">The sequence shown here is derived from an EMBL/GenBank/DDBJ whole genome shotgun (WGS) entry which is preliminary data.</text>
</comment>
<comment type="similarity">
    <text evidence="2">Belongs to the mitochondrion-specific ribosomal protein mS33 family.</text>
</comment>
<keyword evidence="5" id="KW-0687">Ribonucleoprotein</keyword>
<evidence type="ECO:0000256" key="2">
    <source>
        <dbReference type="ARBA" id="ARBA00008970"/>
    </source>
</evidence>
<evidence type="ECO:0000313" key="8">
    <source>
        <dbReference type="Proteomes" id="UP001353858"/>
    </source>
</evidence>
<evidence type="ECO:0000256" key="5">
    <source>
        <dbReference type="ARBA" id="ARBA00023274"/>
    </source>
</evidence>
<dbReference type="AlphaFoldDB" id="A0AAN7SCQ5"/>
<evidence type="ECO:0000256" key="4">
    <source>
        <dbReference type="ARBA" id="ARBA00023128"/>
    </source>
</evidence>
<keyword evidence="3" id="KW-0689">Ribosomal protein</keyword>
<dbReference type="Proteomes" id="UP001353858">
    <property type="component" value="Unassembled WGS sequence"/>
</dbReference>